<evidence type="ECO:0008006" key="3">
    <source>
        <dbReference type="Google" id="ProtNLM"/>
    </source>
</evidence>
<keyword evidence="2" id="KW-1185">Reference proteome</keyword>
<reference evidence="2" key="1">
    <citation type="journal article" date="2010" name="Nat. Biotechnol.">
        <title>Draft genome sequence of the oilseed species Ricinus communis.</title>
        <authorList>
            <person name="Chan A.P."/>
            <person name="Crabtree J."/>
            <person name="Zhao Q."/>
            <person name="Lorenzi H."/>
            <person name="Orvis J."/>
            <person name="Puiu D."/>
            <person name="Melake-Berhan A."/>
            <person name="Jones K.M."/>
            <person name="Redman J."/>
            <person name="Chen G."/>
            <person name="Cahoon E.B."/>
            <person name="Gedil M."/>
            <person name="Stanke M."/>
            <person name="Haas B.J."/>
            <person name="Wortman J.R."/>
            <person name="Fraser-Liggett C.M."/>
            <person name="Ravel J."/>
            <person name="Rabinowicz P.D."/>
        </authorList>
    </citation>
    <scope>NUCLEOTIDE SEQUENCE [LARGE SCALE GENOMIC DNA]</scope>
    <source>
        <strain evidence="2">cv. Hale</strain>
    </source>
</reference>
<dbReference type="Proteomes" id="UP000008311">
    <property type="component" value="Unassembled WGS sequence"/>
</dbReference>
<organism evidence="1 2">
    <name type="scientific">Ricinus communis</name>
    <name type="common">Castor bean</name>
    <dbReference type="NCBI Taxonomy" id="3988"/>
    <lineage>
        <taxon>Eukaryota</taxon>
        <taxon>Viridiplantae</taxon>
        <taxon>Streptophyta</taxon>
        <taxon>Embryophyta</taxon>
        <taxon>Tracheophyta</taxon>
        <taxon>Spermatophyta</taxon>
        <taxon>Magnoliopsida</taxon>
        <taxon>eudicotyledons</taxon>
        <taxon>Gunneridae</taxon>
        <taxon>Pentapetalae</taxon>
        <taxon>rosids</taxon>
        <taxon>fabids</taxon>
        <taxon>Malpighiales</taxon>
        <taxon>Euphorbiaceae</taxon>
        <taxon>Acalyphoideae</taxon>
        <taxon>Acalypheae</taxon>
        <taxon>Ricinus</taxon>
    </lineage>
</organism>
<name>B9SLN6_RICCO</name>
<dbReference type="EMBL" id="EQ974019">
    <property type="protein sequence ID" value="EEF35477.1"/>
    <property type="molecule type" value="Genomic_DNA"/>
</dbReference>
<dbReference type="AlphaFoldDB" id="B9SLN6"/>
<evidence type="ECO:0000313" key="2">
    <source>
        <dbReference type="Proteomes" id="UP000008311"/>
    </source>
</evidence>
<gene>
    <name evidence="1" type="ORF">RCOM_0514210</name>
</gene>
<sequence>MAAHNLIKLGIRKSIGNGESTHIWYDPWLYDDLQPYAETLPYSSLEFATVASLLVQQQHRWDLDLVHDIFTTSDANIILGMPLPLQPQDGTWY</sequence>
<dbReference type="InParanoid" id="B9SLN6"/>
<protein>
    <recommendedName>
        <fullName evidence="3">Reverse transcriptase zinc-binding domain-containing protein</fullName>
    </recommendedName>
</protein>
<accession>B9SLN6</accession>
<evidence type="ECO:0000313" key="1">
    <source>
        <dbReference type="EMBL" id="EEF35477.1"/>
    </source>
</evidence>
<proteinExistence type="predicted"/>